<feature type="region of interest" description="Disordered" evidence="1">
    <location>
        <begin position="140"/>
        <end position="186"/>
    </location>
</feature>
<accession>A0A165LVU6</accession>
<evidence type="ECO:0000313" key="2">
    <source>
        <dbReference type="EMBL" id="KZT64911.1"/>
    </source>
</evidence>
<dbReference type="EMBL" id="KV429115">
    <property type="protein sequence ID" value="KZT64911.1"/>
    <property type="molecule type" value="Genomic_DNA"/>
</dbReference>
<protein>
    <submittedName>
        <fullName evidence="2">Uncharacterized protein</fullName>
    </submittedName>
</protein>
<feature type="compositionally biased region" description="Basic and acidic residues" evidence="1">
    <location>
        <begin position="140"/>
        <end position="149"/>
    </location>
</feature>
<dbReference type="AlphaFoldDB" id="A0A165LVU6"/>
<gene>
    <name evidence="2" type="ORF">DAEQUDRAFT_568644</name>
</gene>
<feature type="compositionally biased region" description="Polar residues" evidence="1">
    <location>
        <begin position="165"/>
        <end position="177"/>
    </location>
</feature>
<feature type="region of interest" description="Disordered" evidence="1">
    <location>
        <begin position="65"/>
        <end position="99"/>
    </location>
</feature>
<dbReference type="Proteomes" id="UP000076727">
    <property type="component" value="Unassembled WGS sequence"/>
</dbReference>
<sequence>MLLLQNGGVPFQLIGGSAADGMSGACGLSPLLRQLAQLYGEHYRWLRPQLPGSSDAENERKKVKFAPNPFLDEPSSSSEEGDLSEDSSTSAEARARPSLENHRRIRAAFRKNMHGTWIDDPKLEDHFAKIENFLQQQEQEWRLASKRSSDGSTDSGRPTKRVRSGTCSSSISNTPQLGSIVEGAEN</sequence>
<reference evidence="2 3" key="1">
    <citation type="journal article" date="2016" name="Mol. Biol. Evol.">
        <title>Comparative Genomics of Early-Diverging Mushroom-Forming Fungi Provides Insights into the Origins of Lignocellulose Decay Capabilities.</title>
        <authorList>
            <person name="Nagy L.G."/>
            <person name="Riley R."/>
            <person name="Tritt A."/>
            <person name="Adam C."/>
            <person name="Daum C."/>
            <person name="Floudas D."/>
            <person name="Sun H."/>
            <person name="Yadav J.S."/>
            <person name="Pangilinan J."/>
            <person name="Larsson K.H."/>
            <person name="Matsuura K."/>
            <person name="Barry K."/>
            <person name="Labutti K."/>
            <person name="Kuo R."/>
            <person name="Ohm R.A."/>
            <person name="Bhattacharya S.S."/>
            <person name="Shirouzu T."/>
            <person name="Yoshinaga Y."/>
            <person name="Martin F.M."/>
            <person name="Grigoriev I.V."/>
            <person name="Hibbett D.S."/>
        </authorList>
    </citation>
    <scope>NUCLEOTIDE SEQUENCE [LARGE SCALE GENOMIC DNA]</scope>
    <source>
        <strain evidence="2 3">L-15889</strain>
    </source>
</reference>
<evidence type="ECO:0000313" key="3">
    <source>
        <dbReference type="Proteomes" id="UP000076727"/>
    </source>
</evidence>
<name>A0A165LVU6_9APHY</name>
<evidence type="ECO:0000256" key="1">
    <source>
        <dbReference type="SAM" id="MobiDB-lite"/>
    </source>
</evidence>
<keyword evidence="3" id="KW-1185">Reference proteome</keyword>
<organism evidence="2 3">
    <name type="scientific">Daedalea quercina L-15889</name>
    <dbReference type="NCBI Taxonomy" id="1314783"/>
    <lineage>
        <taxon>Eukaryota</taxon>
        <taxon>Fungi</taxon>
        <taxon>Dikarya</taxon>
        <taxon>Basidiomycota</taxon>
        <taxon>Agaricomycotina</taxon>
        <taxon>Agaricomycetes</taxon>
        <taxon>Polyporales</taxon>
        <taxon>Fomitopsis</taxon>
    </lineage>
</organism>
<proteinExistence type="predicted"/>